<dbReference type="EMBL" id="CAJPWZ010000139">
    <property type="protein sequence ID" value="CAG2186548.1"/>
    <property type="molecule type" value="Genomic_DNA"/>
</dbReference>
<dbReference type="InterPro" id="IPR011029">
    <property type="entry name" value="DEATH-like_dom_sf"/>
</dbReference>
<name>A0A8S3PU45_MYTED</name>
<dbReference type="InterPro" id="IPR000488">
    <property type="entry name" value="Death_dom"/>
</dbReference>
<feature type="domain" description="Death" evidence="1">
    <location>
        <begin position="195"/>
        <end position="257"/>
    </location>
</feature>
<dbReference type="AlphaFoldDB" id="A0A8S3PU45"/>
<protein>
    <recommendedName>
        <fullName evidence="1">Death domain-containing protein</fullName>
    </recommendedName>
</protein>
<dbReference type="Gene3D" id="1.10.533.10">
    <property type="entry name" value="Death Domain, Fas"/>
    <property type="match status" value="1"/>
</dbReference>
<gene>
    <name evidence="2" type="ORF">MEDL_2087</name>
</gene>
<proteinExistence type="predicted"/>
<reference evidence="2" key="1">
    <citation type="submission" date="2021-03" db="EMBL/GenBank/DDBJ databases">
        <authorList>
            <person name="Bekaert M."/>
        </authorList>
    </citation>
    <scope>NUCLEOTIDE SEQUENCE</scope>
</reference>
<accession>A0A8S3PU45</accession>
<dbReference type="GO" id="GO:0007165">
    <property type="term" value="P:signal transduction"/>
    <property type="evidence" value="ECO:0007669"/>
    <property type="project" value="InterPro"/>
</dbReference>
<evidence type="ECO:0000313" key="3">
    <source>
        <dbReference type="Proteomes" id="UP000683360"/>
    </source>
</evidence>
<keyword evidence="3" id="KW-1185">Reference proteome</keyword>
<evidence type="ECO:0000259" key="1">
    <source>
        <dbReference type="PROSITE" id="PS50017"/>
    </source>
</evidence>
<organism evidence="2 3">
    <name type="scientific">Mytilus edulis</name>
    <name type="common">Blue mussel</name>
    <dbReference type="NCBI Taxonomy" id="6550"/>
    <lineage>
        <taxon>Eukaryota</taxon>
        <taxon>Metazoa</taxon>
        <taxon>Spiralia</taxon>
        <taxon>Lophotrochozoa</taxon>
        <taxon>Mollusca</taxon>
        <taxon>Bivalvia</taxon>
        <taxon>Autobranchia</taxon>
        <taxon>Pteriomorphia</taxon>
        <taxon>Mytilida</taxon>
        <taxon>Mytiloidea</taxon>
        <taxon>Mytilidae</taxon>
        <taxon>Mytilinae</taxon>
        <taxon>Mytilus</taxon>
    </lineage>
</organism>
<evidence type="ECO:0000313" key="2">
    <source>
        <dbReference type="EMBL" id="CAG2186548.1"/>
    </source>
</evidence>
<dbReference type="PROSITE" id="PS50017">
    <property type="entry name" value="DEATH_DOMAIN"/>
    <property type="match status" value="1"/>
</dbReference>
<sequence length="273" mass="31335">MHQFSFKVADTNDWNGEETVLFTNALDLTMQNNIQPSKPVNMKLQLHSLTESVDDFIIIASHKDVPESERKIGKYVQQISKLKGIQFLSRQNILQVEIAKRSCGKKRRKYWRQNGFRLQTIEYRDGIVQDVATSRKVVIENGIKELVRLPIDGQLFDENQDVGVDIDDPQCTIPVLRKSSLFRLAKQLSEDECYKLAVQLNISEKKLSSIESKPEFKTAMFDIWRPTQPNETLVFNLVKALKIIDKDSEAGAVQEAFVDYVEFKPVVLDNLMA</sequence>
<comment type="caution">
    <text evidence="2">The sequence shown here is derived from an EMBL/GenBank/DDBJ whole genome shotgun (WGS) entry which is preliminary data.</text>
</comment>
<dbReference type="Proteomes" id="UP000683360">
    <property type="component" value="Unassembled WGS sequence"/>
</dbReference>